<sequence length="83" mass="9031">MGENYVWGEGIPSEVPRFKGVHTLIVGPQTIQRSWNNARMFSALPCDVTVREEIGQDEVASLLAEMKTAAGMKDTGHGTVNVT</sequence>
<reference evidence="1" key="1">
    <citation type="submission" date="2022-08" db="EMBL/GenBank/DDBJ databases">
        <title>Genome Sequence of Lecanicillium fungicola.</title>
        <authorList>
            <person name="Buettner E."/>
        </authorList>
    </citation>
    <scope>NUCLEOTIDE SEQUENCE</scope>
    <source>
        <strain evidence="1">Babe33</strain>
    </source>
</reference>
<organism evidence="1 2">
    <name type="scientific">Zarea fungicola</name>
    <dbReference type="NCBI Taxonomy" id="93591"/>
    <lineage>
        <taxon>Eukaryota</taxon>
        <taxon>Fungi</taxon>
        <taxon>Dikarya</taxon>
        <taxon>Ascomycota</taxon>
        <taxon>Pezizomycotina</taxon>
        <taxon>Sordariomycetes</taxon>
        <taxon>Hypocreomycetidae</taxon>
        <taxon>Hypocreales</taxon>
        <taxon>Cordycipitaceae</taxon>
        <taxon>Zarea</taxon>
    </lineage>
</organism>
<accession>A0ACC1MKL5</accession>
<dbReference type="EMBL" id="JANJQO010002381">
    <property type="protein sequence ID" value="KAJ2967171.1"/>
    <property type="molecule type" value="Genomic_DNA"/>
</dbReference>
<gene>
    <name evidence="1" type="ORF">NQ176_g9794</name>
</gene>
<evidence type="ECO:0000313" key="1">
    <source>
        <dbReference type="EMBL" id="KAJ2967171.1"/>
    </source>
</evidence>
<evidence type="ECO:0000313" key="2">
    <source>
        <dbReference type="Proteomes" id="UP001143910"/>
    </source>
</evidence>
<proteinExistence type="predicted"/>
<dbReference type="Proteomes" id="UP001143910">
    <property type="component" value="Unassembled WGS sequence"/>
</dbReference>
<keyword evidence="2" id="KW-1185">Reference proteome</keyword>
<comment type="caution">
    <text evidence="1">The sequence shown here is derived from an EMBL/GenBank/DDBJ whole genome shotgun (WGS) entry which is preliminary data.</text>
</comment>
<protein>
    <submittedName>
        <fullName evidence="1">Uncharacterized protein</fullName>
    </submittedName>
</protein>
<name>A0ACC1MKL5_9HYPO</name>